<comment type="caution">
    <text evidence="1">The sequence shown here is derived from an EMBL/GenBank/DDBJ whole genome shotgun (WGS) entry which is preliminary data.</text>
</comment>
<evidence type="ECO:0000313" key="2">
    <source>
        <dbReference type="Proteomes" id="UP001054889"/>
    </source>
</evidence>
<dbReference type="Proteomes" id="UP001054889">
    <property type="component" value="Unassembled WGS sequence"/>
</dbReference>
<dbReference type="AlphaFoldDB" id="A0AAV5CZQ0"/>
<dbReference type="PANTHER" id="PTHR46296:SF2">
    <property type="entry name" value="OS08G0492400 PROTEIN"/>
    <property type="match status" value="1"/>
</dbReference>
<accession>A0AAV5CZQ0</accession>
<dbReference type="InterPro" id="IPR044511">
    <property type="entry name" value="At1g03370/At5g50170-like"/>
</dbReference>
<gene>
    <name evidence="1" type="primary">ga21353</name>
    <name evidence="1" type="ORF">PR202_ga21353</name>
</gene>
<sequence length="89" mass="9821">MDAKHGAKSMENGKLKFCLQSFASFSVANRTIMALWKARALSTECKVQIAEEQSQTNTLQSEDSGIFVGVEDVKSLQMSEVLPQPFQPP</sequence>
<evidence type="ECO:0000313" key="1">
    <source>
        <dbReference type="EMBL" id="GJN03864.1"/>
    </source>
</evidence>
<keyword evidence="2" id="KW-1185">Reference proteome</keyword>
<proteinExistence type="predicted"/>
<name>A0AAV5CZQ0_ELECO</name>
<dbReference type="EMBL" id="BQKI01000010">
    <property type="protein sequence ID" value="GJN03864.1"/>
    <property type="molecule type" value="Genomic_DNA"/>
</dbReference>
<organism evidence="1 2">
    <name type="scientific">Eleusine coracana subsp. coracana</name>
    <dbReference type="NCBI Taxonomy" id="191504"/>
    <lineage>
        <taxon>Eukaryota</taxon>
        <taxon>Viridiplantae</taxon>
        <taxon>Streptophyta</taxon>
        <taxon>Embryophyta</taxon>
        <taxon>Tracheophyta</taxon>
        <taxon>Spermatophyta</taxon>
        <taxon>Magnoliopsida</taxon>
        <taxon>Liliopsida</taxon>
        <taxon>Poales</taxon>
        <taxon>Poaceae</taxon>
        <taxon>PACMAD clade</taxon>
        <taxon>Chloridoideae</taxon>
        <taxon>Cynodonteae</taxon>
        <taxon>Eleusininae</taxon>
        <taxon>Eleusine</taxon>
    </lineage>
</organism>
<protein>
    <submittedName>
        <fullName evidence="1">Uncharacterized protein</fullName>
    </submittedName>
</protein>
<reference evidence="1" key="2">
    <citation type="submission" date="2021-12" db="EMBL/GenBank/DDBJ databases">
        <title>Resequencing data analysis of finger millet.</title>
        <authorList>
            <person name="Hatakeyama M."/>
            <person name="Aluri S."/>
            <person name="Balachadran M.T."/>
            <person name="Sivarajan S.R."/>
            <person name="Poveda L."/>
            <person name="Shimizu-Inatsugi R."/>
            <person name="Schlapbach R."/>
            <person name="Sreeman S.M."/>
            <person name="Shimizu K.K."/>
        </authorList>
    </citation>
    <scope>NUCLEOTIDE SEQUENCE</scope>
</reference>
<dbReference type="PANTHER" id="PTHR46296">
    <property type="entry name" value="BNAA05G37250D PROTEIN"/>
    <property type="match status" value="1"/>
</dbReference>
<reference evidence="1" key="1">
    <citation type="journal article" date="2018" name="DNA Res.">
        <title>Multiple hybrid de novo genome assembly of finger millet, an orphan allotetraploid crop.</title>
        <authorList>
            <person name="Hatakeyama M."/>
            <person name="Aluri S."/>
            <person name="Balachadran M.T."/>
            <person name="Sivarajan S.R."/>
            <person name="Patrignani A."/>
            <person name="Gruter S."/>
            <person name="Poveda L."/>
            <person name="Shimizu-Inatsugi R."/>
            <person name="Baeten J."/>
            <person name="Francoijs K.J."/>
            <person name="Nataraja K.N."/>
            <person name="Reddy Y.A.N."/>
            <person name="Phadnis S."/>
            <person name="Ravikumar R.L."/>
            <person name="Schlapbach R."/>
            <person name="Sreeman S.M."/>
            <person name="Shimizu K.K."/>
        </authorList>
    </citation>
    <scope>NUCLEOTIDE SEQUENCE</scope>
</reference>